<feature type="compositionally biased region" description="Low complexity" evidence="1">
    <location>
        <begin position="217"/>
        <end position="226"/>
    </location>
</feature>
<feature type="region of interest" description="Disordered" evidence="1">
    <location>
        <begin position="488"/>
        <end position="515"/>
    </location>
</feature>
<dbReference type="Proteomes" id="UP000683360">
    <property type="component" value="Unassembled WGS sequence"/>
</dbReference>
<feature type="region of interest" description="Disordered" evidence="1">
    <location>
        <begin position="399"/>
        <end position="434"/>
    </location>
</feature>
<protein>
    <recommendedName>
        <fullName evidence="2">BTB domain-containing protein</fullName>
    </recommendedName>
</protein>
<dbReference type="AlphaFoldDB" id="A0A8S3T8M4"/>
<sequence>MYTCKQERIQYVNILVEKSKMITYQKVYTDHVHSSTLMSQFTQLWRNRLMCDADIVTGNTVIKAHRLVLVASCAILQSHDNVATGTVLEVTLPSDIPQKAVYMFLEFLYQGHMILSEENVEAIEKIARLLHAGDVLKCCYDFAKTIKSETNRQQEKFSFHELVSVNHIRSTSFIKSVSIDTSQDDIRDDQYSGQRSSKMETALSQHSEHSSQGKTASSVSFSSSPSAVQKHRLNLSDHQTSSSLRTKTNSSTLPDFSDSRDNSSSHHAHGIIDLSDDSRLNSQSVSSNQSQVSSHRRNSDQTRSYSNEQHVGSNVSSKRRHSDQSRPNSTETTPPANNQMVTWARSHDQYCRSLSEESLNQNNLPNVSMGSYPAPFGFAMPVIPSTLWSDKAMVQHFTSQQNIRSSSSNSISSSTSSKASTNHQGTRVSDFPDLPICIEQDDSDDNRLVLDVSEIDLSMIKTESIEEPLDLHVKGAFQLEEINRRPMVSESSMVKPDVSSKPVQDKPSENQARQYPGTIPYSAAYQPTVNNDYSKQWSAQLQSAVVKKRPMSMSSNVRKIIQDLNLNRRALASPASLNSLAVGNHKPIRMPGKNNYKVCSLCYRNKIRTKSGYYVYSYYKCSVCDVPLCIGRRKCFLEYHKEAEVNKEKN</sequence>
<gene>
    <name evidence="3" type="ORF">MEDL_39903</name>
</gene>
<dbReference type="InterPro" id="IPR011333">
    <property type="entry name" value="SKP1/BTB/POZ_sf"/>
</dbReference>
<keyword evidence="4" id="KW-1185">Reference proteome</keyword>
<evidence type="ECO:0000256" key="1">
    <source>
        <dbReference type="SAM" id="MobiDB-lite"/>
    </source>
</evidence>
<comment type="caution">
    <text evidence="3">The sequence shown here is derived from an EMBL/GenBank/DDBJ whole genome shotgun (WGS) entry which is preliminary data.</text>
</comment>
<dbReference type="Pfam" id="PF13842">
    <property type="entry name" value="zf-Tnp_2"/>
    <property type="match status" value="1"/>
</dbReference>
<feature type="compositionally biased region" description="Polar residues" evidence="1">
    <location>
        <begin position="236"/>
        <end position="254"/>
    </location>
</feature>
<dbReference type="InterPro" id="IPR000210">
    <property type="entry name" value="BTB/POZ_dom"/>
</dbReference>
<dbReference type="CDD" id="cd18186">
    <property type="entry name" value="BTB_POZ_ZBTB_KLHL-like"/>
    <property type="match status" value="1"/>
</dbReference>
<dbReference type="SMART" id="SM00225">
    <property type="entry name" value="BTB"/>
    <property type="match status" value="1"/>
</dbReference>
<evidence type="ECO:0000259" key="2">
    <source>
        <dbReference type="PROSITE" id="PS50097"/>
    </source>
</evidence>
<feature type="domain" description="BTB" evidence="2">
    <location>
        <begin position="51"/>
        <end position="117"/>
    </location>
</feature>
<dbReference type="OrthoDB" id="1022638at2759"/>
<dbReference type="PROSITE" id="PS50097">
    <property type="entry name" value="BTB"/>
    <property type="match status" value="1"/>
</dbReference>
<dbReference type="PANTHER" id="PTHR24410">
    <property type="entry name" value="HL07962P-RELATED"/>
    <property type="match status" value="1"/>
</dbReference>
<name>A0A8S3T8M4_MYTED</name>
<proteinExistence type="predicted"/>
<evidence type="ECO:0000313" key="4">
    <source>
        <dbReference type="Proteomes" id="UP000683360"/>
    </source>
</evidence>
<feature type="compositionally biased region" description="Low complexity" evidence="1">
    <location>
        <begin position="280"/>
        <end position="293"/>
    </location>
</feature>
<dbReference type="InterPro" id="IPR051481">
    <property type="entry name" value="BTB-POZ/Galectin-3-binding"/>
</dbReference>
<feature type="compositionally biased region" description="Polar residues" evidence="1">
    <location>
        <begin position="301"/>
        <end position="316"/>
    </location>
</feature>
<accession>A0A8S3T8M4</accession>
<feature type="compositionally biased region" description="Polar residues" evidence="1">
    <location>
        <begin position="325"/>
        <end position="341"/>
    </location>
</feature>
<dbReference type="Pfam" id="PF00651">
    <property type="entry name" value="BTB"/>
    <property type="match status" value="1"/>
</dbReference>
<organism evidence="3 4">
    <name type="scientific">Mytilus edulis</name>
    <name type="common">Blue mussel</name>
    <dbReference type="NCBI Taxonomy" id="6550"/>
    <lineage>
        <taxon>Eukaryota</taxon>
        <taxon>Metazoa</taxon>
        <taxon>Spiralia</taxon>
        <taxon>Lophotrochozoa</taxon>
        <taxon>Mollusca</taxon>
        <taxon>Bivalvia</taxon>
        <taxon>Autobranchia</taxon>
        <taxon>Pteriomorphia</taxon>
        <taxon>Mytilida</taxon>
        <taxon>Mytiloidea</taxon>
        <taxon>Mytilidae</taxon>
        <taxon>Mytilinae</taxon>
        <taxon>Mytilus</taxon>
    </lineage>
</organism>
<dbReference type="PANTHER" id="PTHR24410:SF23">
    <property type="entry name" value="BTB DOMAIN-CONTAINING PROTEIN-RELATED"/>
    <property type="match status" value="1"/>
</dbReference>
<dbReference type="SUPFAM" id="SSF54695">
    <property type="entry name" value="POZ domain"/>
    <property type="match status" value="1"/>
</dbReference>
<dbReference type="EMBL" id="CAJPWZ010001945">
    <property type="protein sequence ID" value="CAG2226920.1"/>
    <property type="molecule type" value="Genomic_DNA"/>
</dbReference>
<dbReference type="Gene3D" id="3.30.710.10">
    <property type="entry name" value="Potassium Channel Kv1.1, Chain A"/>
    <property type="match status" value="1"/>
</dbReference>
<feature type="compositionally biased region" description="Low complexity" evidence="1">
    <location>
        <begin position="399"/>
        <end position="417"/>
    </location>
</feature>
<feature type="compositionally biased region" description="Polar residues" evidence="1">
    <location>
        <begin position="418"/>
        <end position="427"/>
    </location>
</feature>
<reference evidence="3" key="1">
    <citation type="submission" date="2021-03" db="EMBL/GenBank/DDBJ databases">
        <authorList>
            <person name="Bekaert M."/>
        </authorList>
    </citation>
    <scope>NUCLEOTIDE SEQUENCE</scope>
</reference>
<feature type="region of interest" description="Disordered" evidence="1">
    <location>
        <begin position="184"/>
        <end position="341"/>
    </location>
</feature>
<dbReference type="InterPro" id="IPR032718">
    <property type="entry name" value="PGBD4_Znf_C"/>
</dbReference>
<evidence type="ECO:0000313" key="3">
    <source>
        <dbReference type="EMBL" id="CAG2226920.1"/>
    </source>
</evidence>